<dbReference type="PIRSF" id="PIRSF006298">
    <property type="entry name" value="GtrA_prd"/>
    <property type="match status" value="1"/>
</dbReference>
<evidence type="ECO:0000256" key="6">
    <source>
        <dbReference type="ARBA" id="ARBA00025595"/>
    </source>
</evidence>
<evidence type="ECO:0000256" key="3">
    <source>
        <dbReference type="ARBA" id="ARBA00022692"/>
    </source>
</evidence>
<dbReference type="PANTHER" id="PTHR38459:SF1">
    <property type="entry name" value="PROPHAGE BACTOPRENOL-LINKED GLUCOSE TRANSLOCASE HOMOLOG"/>
    <property type="match status" value="1"/>
</dbReference>
<dbReference type="InterPro" id="IPR016480">
    <property type="entry name" value="Glc_translocase_bactprenl-link"/>
</dbReference>
<comment type="subcellular location">
    <subcellularLocation>
        <location evidence="1">Membrane</location>
        <topology evidence="1">Multi-pass membrane protein</topology>
    </subcellularLocation>
</comment>
<organism evidence="10 11">
    <name type="scientific">Rahnella contaminans</name>
    <dbReference type="NCBI Taxonomy" id="2703882"/>
    <lineage>
        <taxon>Bacteria</taxon>
        <taxon>Pseudomonadati</taxon>
        <taxon>Pseudomonadota</taxon>
        <taxon>Gammaproteobacteria</taxon>
        <taxon>Enterobacterales</taxon>
        <taxon>Yersiniaceae</taxon>
        <taxon>Rahnella</taxon>
    </lineage>
</organism>
<evidence type="ECO:0000256" key="8">
    <source>
        <dbReference type="SAM" id="Phobius"/>
    </source>
</evidence>
<evidence type="ECO:0000256" key="7">
    <source>
        <dbReference type="PIRNR" id="PIRNR006298"/>
    </source>
</evidence>
<feature type="transmembrane region" description="Helical" evidence="8">
    <location>
        <begin position="7"/>
        <end position="30"/>
    </location>
</feature>
<comment type="function">
    <text evidence="6 7">Involved in O antigen modification. Involved in the translocation of bactoprenol-linked glucose across the cytoplasmic membrane.</text>
</comment>
<evidence type="ECO:0000256" key="4">
    <source>
        <dbReference type="ARBA" id="ARBA00022989"/>
    </source>
</evidence>
<evidence type="ECO:0000313" key="10">
    <source>
        <dbReference type="EMBL" id="NGX86438.1"/>
    </source>
</evidence>
<dbReference type="PANTHER" id="PTHR38459">
    <property type="entry name" value="PROPHAGE BACTOPRENOL-LINKED GLUCOSE TRANSLOCASE HOMOLOG"/>
    <property type="match status" value="1"/>
</dbReference>
<dbReference type="GO" id="GO:0005886">
    <property type="term" value="C:plasma membrane"/>
    <property type="evidence" value="ECO:0007669"/>
    <property type="project" value="TreeGrafter"/>
</dbReference>
<dbReference type="GO" id="GO:0000271">
    <property type="term" value="P:polysaccharide biosynthetic process"/>
    <property type="evidence" value="ECO:0007669"/>
    <property type="project" value="InterPro"/>
</dbReference>
<reference evidence="10 11" key="1">
    <citation type="submission" date="2020-01" db="EMBL/GenBank/DDBJ databases">
        <authorList>
            <person name="Lee S.D."/>
        </authorList>
    </citation>
    <scope>NUCLEOTIDE SEQUENCE [LARGE SCALE GENOMIC DNA]</scope>
    <source>
        <strain evidence="10 11">Lac-M11</strain>
    </source>
</reference>
<feature type="domain" description="GtrA/DPMS transmembrane" evidence="9">
    <location>
        <begin position="7"/>
        <end position="116"/>
    </location>
</feature>
<gene>
    <name evidence="10" type="ORF">GW579_04950</name>
</gene>
<keyword evidence="11" id="KW-1185">Reference proteome</keyword>
<comment type="similarity">
    <text evidence="7">Belongs to the gtrA family.</text>
</comment>
<dbReference type="EMBL" id="JAADJS010000001">
    <property type="protein sequence ID" value="NGX86438.1"/>
    <property type="molecule type" value="Genomic_DNA"/>
</dbReference>
<evidence type="ECO:0000256" key="1">
    <source>
        <dbReference type="ARBA" id="ARBA00004141"/>
    </source>
</evidence>
<evidence type="ECO:0000259" key="9">
    <source>
        <dbReference type="Pfam" id="PF04138"/>
    </source>
</evidence>
<name>A0A6M2AZV0_9GAMM</name>
<evidence type="ECO:0000256" key="2">
    <source>
        <dbReference type="ARBA" id="ARBA00022448"/>
    </source>
</evidence>
<feature type="transmembrane region" description="Helical" evidence="8">
    <location>
        <begin position="36"/>
        <end position="55"/>
    </location>
</feature>
<reference evidence="10 11" key="2">
    <citation type="submission" date="2020-03" db="EMBL/GenBank/DDBJ databases">
        <title>Rahnella aceri sp. nov., isoated from traditional Jeju Makgeolli.</title>
        <authorList>
            <person name="Kim I.S."/>
            <person name="Jeon D."/>
        </authorList>
    </citation>
    <scope>NUCLEOTIDE SEQUENCE [LARGE SCALE GENOMIC DNA]</scope>
    <source>
        <strain evidence="10 11">Lac-M11</strain>
    </source>
</reference>
<keyword evidence="5 8" id="KW-0472">Membrane</keyword>
<proteinExistence type="inferred from homology"/>
<dbReference type="Pfam" id="PF04138">
    <property type="entry name" value="GtrA_DPMS_TM"/>
    <property type="match status" value="1"/>
</dbReference>
<evidence type="ECO:0000313" key="11">
    <source>
        <dbReference type="Proteomes" id="UP000476696"/>
    </source>
</evidence>
<dbReference type="AlphaFoldDB" id="A0A6M2AZV0"/>
<feature type="transmembrane region" description="Helical" evidence="8">
    <location>
        <begin position="67"/>
        <end position="85"/>
    </location>
</feature>
<sequence length="120" mass="13609">MFKTLAKYAVVGGFNTLLHWVTFAAVYYSFSHDQMISNFAGFCVAVTFSFFANARWTFKSDHTAMRYFMYVGFMGVLALACGYMADKIGLNPVITLVTFSAISLFVGFIYSNYVVFREKQ</sequence>
<keyword evidence="3 8" id="KW-0812">Transmembrane</keyword>
<dbReference type="InterPro" id="IPR007267">
    <property type="entry name" value="GtrA_DPMS_TM"/>
</dbReference>
<accession>A0A6M2AZV0</accession>
<keyword evidence="4 8" id="KW-1133">Transmembrane helix</keyword>
<keyword evidence="2 7" id="KW-0813">Transport</keyword>
<evidence type="ECO:0000256" key="5">
    <source>
        <dbReference type="ARBA" id="ARBA00023136"/>
    </source>
</evidence>
<dbReference type="Proteomes" id="UP000476696">
    <property type="component" value="Unassembled WGS sequence"/>
</dbReference>
<dbReference type="InterPro" id="IPR051401">
    <property type="entry name" value="GtrA_CellWall_Glycosyl"/>
</dbReference>
<comment type="caution">
    <text evidence="10">The sequence shown here is derived from an EMBL/GenBank/DDBJ whole genome shotgun (WGS) entry which is preliminary data.</text>
</comment>
<protein>
    <recommendedName>
        <fullName evidence="7">Bactoprenol-linked glucose translocase</fullName>
    </recommendedName>
</protein>
<dbReference type="RefSeq" id="WP_165057871.1">
    <property type="nucleotide sequence ID" value="NZ_JAADJS010000001.1"/>
</dbReference>
<feature type="transmembrane region" description="Helical" evidence="8">
    <location>
        <begin position="97"/>
        <end position="116"/>
    </location>
</feature>